<reference evidence="2 3" key="1">
    <citation type="journal article" date="2018" name="Mol. Biol. Evol.">
        <title>Broad Genomic Sampling Reveals a Smut Pathogenic Ancestry of the Fungal Clade Ustilaginomycotina.</title>
        <authorList>
            <person name="Kijpornyongpan T."/>
            <person name="Mondo S.J."/>
            <person name="Barry K."/>
            <person name="Sandor L."/>
            <person name="Lee J."/>
            <person name="Lipzen A."/>
            <person name="Pangilinan J."/>
            <person name="LaButti K."/>
            <person name="Hainaut M."/>
            <person name="Henrissat B."/>
            <person name="Grigoriev I.V."/>
            <person name="Spatafora J.W."/>
            <person name="Aime M.C."/>
        </authorList>
    </citation>
    <scope>NUCLEOTIDE SEQUENCE [LARGE SCALE GENOMIC DNA]</scope>
    <source>
        <strain evidence="2 3">MCA 5214</strain>
    </source>
</reference>
<dbReference type="Proteomes" id="UP000245884">
    <property type="component" value="Unassembled WGS sequence"/>
</dbReference>
<accession>A0A316UX93</accession>
<evidence type="ECO:0000313" key="3">
    <source>
        <dbReference type="Proteomes" id="UP000245884"/>
    </source>
</evidence>
<proteinExistence type="predicted"/>
<keyword evidence="1" id="KW-0732">Signal</keyword>
<feature type="signal peptide" evidence="1">
    <location>
        <begin position="1"/>
        <end position="22"/>
    </location>
</feature>
<dbReference type="AlphaFoldDB" id="A0A316UX93"/>
<evidence type="ECO:0000313" key="2">
    <source>
        <dbReference type="EMBL" id="PWN29919.1"/>
    </source>
</evidence>
<dbReference type="RefSeq" id="XP_025364531.1">
    <property type="nucleotide sequence ID" value="XM_025504863.1"/>
</dbReference>
<feature type="chain" id="PRO_5016329181" evidence="1">
    <location>
        <begin position="23"/>
        <end position="63"/>
    </location>
</feature>
<name>A0A316UX93_9BASI</name>
<organism evidence="2 3">
    <name type="scientific">Jaminaea rosea</name>
    <dbReference type="NCBI Taxonomy" id="1569628"/>
    <lineage>
        <taxon>Eukaryota</taxon>
        <taxon>Fungi</taxon>
        <taxon>Dikarya</taxon>
        <taxon>Basidiomycota</taxon>
        <taxon>Ustilaginomycotina</taxon>
        <taxon>Exobasidiomycetes</taxon>
        <taxon>Microstromatales</taxon>
        <taxon>Microstromatales incertae sedis</taxon>
        <taxon>Jaminaea</taxon>
    </lineage>
</organism>
<dbReference type="EMBL" id="KZ819662">
    <property type="protein sequence ID" value="PWN29919.1"/>
    <property type="molecule type" value="Genomic_DNA"/>
</dbReference>
<dbReference type="GeneID" id="37026686"/>
<keyword evidence="3" id="KW-1185">Reference proteome</keyword>
<gene>
    <name evidence="2" type="ORF">BDZ90DRAFT_228965</name>
</gene>
<sequence>MRATSLAATILLLVAITTGVSGKLCCSSHMQRKCSSREFCNADEEEVKGSCCYGDKTCYCNGG</sequence>
<protein>
    <submittedName>
        <fullName evidence="2">Uncharacterized protein</fullName>
    </submittedName>
</protein>
<evidence type="ECO:0000256" key="1">
    <source>
        <dbReference type="SAM" id="SignalP"/>
    </source>
</evidence>